<organism evidence="6 7">
    <name type="scientific">Agaribacillus aureus</name>
    <dbReference type="NCBI Taxonomy" id="3051825"/>
    <lineage>
        <taxon>Bacteria</taxon>
        <taxon>Pseudomonadati</taxon>
        <taxon>Bacteroidota</taxon>
        <taxon>Cytophagia</taxon>
        <taxon>Cytophagales</taxon>
        <taxon>Splendidivirgaceae</taxon>
        <taxon>Agaribacillus</taxon>
    </lineage>
</organism>
<dbReference type="Pfam" id="PF04542">
    <property type="entry name" value="Sigma70_r2"/>
    <property type="match status" value="1"/>
</dbReference>
<dbReference type="InterPro" id="IPR007627">
    <property type="entry name" value="RNA_pol_sigma70_r2"/>
</dbReference>
<dbReference type="InterPro" id="IPR014327">
    <property type="entry name" value="RNA_pol_sigma70_bacteroid"/>
</dbReference>
<proteinExistence type="inferred from homology"/>
<feature type="domain" description="HTH luxR-type" evidence="5">
    <location>
        <begin position="127"/>
        <end position="185"/>
    </location>
</feature>
<evidence type="ECO:0000259" key="5">
    <source>
        <dbReference type="SMART" id="SM00421"/>
    </source>
</evidence>
<dbReference type="InterPro" id="IPR013325">
    <property type="entry name" value="RNA_pol_sigma_r2"/>
</dbReference>
<dbReference type="PANTHER" id="PTHR43133">
    <property type="entry name" value="RNA POLYMERASE ECF-TYPE SIGMA FACTO"/>
    <property type="match status" value="1"/>
</dbReference>
<evidence type="ECO:0000313" key="7">
    <source>
        <dbReference type="Proteomes" id="UP001172083"/>
    </source>
</evidence>
<dbReference type="SMART" id="SM00421">
    <property type="entry name" value="HTH_LUXR"/>
    <property type="match status" value="1"/>
</dbReference>
<sequence length="193" mass="23279">MVLDERADHDLLIDIRNDDKSSFQELFERYWEMLFRFCNSILEDEDHCQDIIQEIFTDLWQRRRILHIKNVKAFLFQAVRNKVAKHIRHIKLKRKHLEAIAKLSEVGLSADTIYELKELEHTIDEHLKILPSRCYRIFRLSRFENYSNKEIAQQLDISIRTVETQISRATKLLRASLKPELLVIVVLLFYYFF</sequence>
<keyword evidence="7" id="KW-1185">Reference proteome</keyword>
<keyword evidence="2" id="KW-0805">Transcription regulation</keyword>
<evidence type="ECO:0000256" key="2">
    <source>
        <dbReference type="ARBA" id="ARBA00023015"/>
    </source>
</evidence>
<evidence type="ECO:0000256" key="4">
    <source>
        <dbReference type="ARBA" id="ARBA00023163"/>
    </source>
</evidence>
<protein>
    <submittedName>
        <fullName evidence="6">RNA polymerase sigma-70 factor</fullName>
    </submittedName>
</protein>
<reference evidence="6" key="1">
    <citation type="submission" date="2023-06" db="EMBL/GenBank/DDBJ databases">
        <title>Genomic of Agaribacillus aureum.</title>
        <authorList>
            <person name="Wang G."/>
        </authorList>
    </citation>
    <scope>NUCLEOTIDE SEQUENCE</scope>
    <source>
        <strain evidence="6">BMA12</strain>
    </source>
</reference>
<dbReference type="NCBIfam" id="TIGR02937">
    <property type="entry name" value="sigma70-ECF"/>
    <property type="match status" value="1"/>
</dbReference>
<keyword evidence="3" id="KW-0731">Sigma factor</keyword>
<dbReference type="InterPro" id="IPR013324">
    <property type="entry name" value="RNA_pol_sigma_r3/r4-like"/>
</dbReference>
<dbReference type="InterPro" id="IPR013249">
    <property type="entry name" value="RNA_pol_sigma70_r4_t2"/>
</dbReference>
<dbReference type="Gene3D" id="1.10.10.10">
    <property type="entry name" value="Winged helix-like DNA-binding domain superfamily/Winged helix DNA-binding domain"/>
    <property type="match status" value="1"/>
</dbReference>
<dbReference type="InterPro" id="IPR036388">
    <property type="entry name" value="WH-like_DNA-bd_sf"/>
</dbReference>
<dbReference type="PANTHER" id="PTHR43133:SF46">
    <property type="entry name" value="RNA POLYMERASE SIGMA-70 FACTOR ECF SUBFAMILY"/>
    <property type="match status" value="1"/>
</dbReference>
<dbReference type="SUPFAM" id="SSF88659">
    <property type="entry name" value="Sigma3 and sigma4 domains of RNA polymerase sigma factors"/>
    <property type="match status" value="1"/>
</dbReference>
<comment type="similarity">
    <text evidence="1">Belongs to the sigma-70 factor family. ECF subfamily.</text>
</comment>
<dbReference type="SUPFAM" id="SSF88946">
    <property type="entry name" value="Sigma2 domain of RNA polymerase sigma factors"/>
    <property type="match status" value="1"/>
</dbReference>
<dbReference type="InterPro" id="IPR000792">
    <property type="entry name" value="Tscrpt_reg_LuxR_C"/>
</dbReference>
<gene>
    <name evidence="6" type="ORF">QQ020_01695</name>
</gene>
<dbReference type="EMBL" id="JAUJEB010000001">
    <property type="protein sequence ID" value="MDN5210732.1"/>
    <property type="molecule type" value="Genomic_DNA"/>
</dbReference>
<evidence type="ECO:0000256" key="1">
    <source>
        <dbReference type="ARBA" id="ARBA00010641"/>
    </source>
</evidence>
<dbReference type="Pfam" id="PF08281">
    <property type="entry name" value="Sigma70_r4_2"/>
    <property type="match status" value="1"/>
</dbReference>
<dbReference type="NCBIfam" id="TIGR02985">
    <property type="entry name" value="Sig70_bacteroi1"/>
    <property type="match status" value="1"/>
</dbReference>
<name>A0ABT8KZ24_9BACT</name>
<dbReference type="InterPro" id="IPR039425">
    <property type="entry name" value="RNA_pol_sigma-70-like"/>
</dbReference>
<accession>A0ABT8KZ24</accession>
<evidence type="ECO:0000256" key="3">
    <source>
        <dbReference type="ARBA" id="ARBA00023082"/>
    </source>
</evidence>
<dbReference type="Proteomes" id="UP001172083">
    <property type="component" value="Unassembled WGS sequence"/>
</dbReference>
<keyword evidence="4" id="KW-0804">Transcription</keyword>
<dbReference type="InterPro" id="IPR014284">
    <property type="entry name" value="RNA_pol_sigma-70_dom"/>
</dbReference>
<evidence type="ECO:0000313" key="6">
    <source>
        <dbReference type="EMBL" id="MDN5210732.1"/>
    </source>
</evidence>
<comment type="caution">
    <text evidence="6">The sequence shown here is derived from an EMBL/GenBank/DDBJ whole genome shotgun (WGS) entry which is preliminary data.</text>
</comment>
<dbReference type="Gene3D" id="1.10.1740.10">
    <property type="match status" value="1"/>
</dbReference>
<dbReference type="RefSeq" id="WP_346756073.1">
    <property type="nucleotide sequence ID" value="NZ_JAUJEB010000001.1"/>
</dbReference>